<evidence type="ECO:0000259" key="2">
    <source>
        <dbReference type="Pfam" id="PF03129"/>
    </source>
</evidence>
<keyword evidence="3" id="KW-0436">Ligase</keyword>
<dbReference type="GO" id="GO:0004821">
    <property type="term" value="F:histidine-tRNA ligase activity"/>
    <property type="evidence" value="ECO:0007669"/>
    <property type="project" value="UniProtKB-EC"/>
</dbReference>
<dbReference type="Gene3D" id="3.40.50.800">
    <property type="entry name" value="Anticodon-binding domain"/>
    <property type="match status" value="1"/>
</dbReference>
<name>A0A645ICF9_9ZZZZ</name>
<dbReference type="InterPro" id="IPR004154">
    <property type="entry name" value="Anticodon-bd"/>
</dbReference>
<evidence type="ECO:0000256" key="1">
    <source>
        <dbReference type="ARBA" id="ARBA00008226"/>
    </source>
</evidence>
<protein>
    <submittedName>
        <fullName evidence="3">Histidine--tRNA ligase</fullName>
        <ecNumber evidence="3">6.1.1.21</ecNumber>
    </submittedName>
</protein>
<gene>
    <name evidence="3" type="primary">hisS_62</name>
    <name evidence="3" type="ORF">SDC9_196540</name>
</gene>
<dbReference type="EMBL" id="VSSQ01111696">
    <property type="protein sequence ID" value="MPN48927.1"/>
    <property type="molecule type" value="Genomic_DNA"/>
</dbReference>
<organism evidence="3">
    <name type="scientific">bioreactor metagenome</name>
    <dbReference type="NCBI Taxonomy" id="1076179"/>
    <lineage>
        <taxon>unclassified sequences</taxon>
        <taxon>metagenomes</taxon>
        <taxon>ecological metagenomes</taxon>
    </lineage>
</organism>
<dbReference type="CDD" id="cd00859">
    <property type="entry name" value="HisRS_anticodon"/>
    <property type="match status" value="1"/>
</dbReference>
<proteinExistence type="inferred from homology"/>
<dbReference type="InterPro" id="IPR036621">
    <property type="entry name" value="Anticodon-bd_dom_sf"/>
</dbReference>
<reference evidence="3" key="1">
    <citation type="submission" date="2019-08" db="EMBL/GenBank/DDBJ databases">
        <authorList>
            <person name="Kucharzyk K."/>
            <person name="Murdoch R.W."/>
            <person name="Higgins S."/>
            <person name="Loffler F."/>
        </authorList>
    </citation>
    <scope>NUCLEOTIDE SEQUENCE</scope>
</reference>
<evidence type="ECO:0000313" key="3">
    <source>
        <dbReference type="EMBL" id="MPN48927.1"/>
    </source>
</evidence>
<comment type="similarity">
    <text evidence="1">Belongs to the class-II aminoacyl-tRNA synthetase family.</text>
</comment>
<sequence>MEQQGGSFGKRPAPLVYMIAQTPEVRTEAQVITASLRRSGLAVEMDYLGRSVKAQFKAASSLAAKFAAIIGESEMEKGTVSLKDLESGKQVEVLRPDLAGTIRTFCESN</sequence>
<dbReference type="EC" id="6.1.1.21" evidence="3"/>
<dbReference type="SUPFAM" id="SSF52954">
    <property type="entry name" value="Class II aaRS ABD-related"/>
    <property type="match status" value="1"/>
</dbReference>
<dbReference type="Pfam" id="PF03129">
    <property type="entry name" value="HGTP_anticodon"/>
    <property type="match status" value="1"/>
</dbReference>
<accession>A0A645ICF9</accession>
<dbReference type="AlphaFoldDB" id="A0A645ICF9"/>
<feature type="domain" description="Anticodon-binding" evidence="2">
    <location>
        <begin position="19"/>
        <end position="103"/>
    </location>
</feature>
<dbReference type="InterPro" id="IPR033656">
    <property type="entry name" value="HisRS_anticodon"/>
</dbReference>
<comment type="caution">
    <text evidence="3">The sequence shown here is derived from an EMBL/GenBank/DDBJ whole genome shotgun (WGS) entry which is preliminary data.</text>
</comment>